<evidence type="ECO:0000256" key="1">
    <source>
        <dbReference type="SAM" id="Phobius"/>
    </source>
</evidence>
<feature type="transmembrane region" description="Helical" evidence="1">
    <location>
        <begin position="29"/>
        <end position="48"/>
    </location>
</feature>
<keyword evidence="1" id="KW-1133">Transmembrane helix</keyword>
<keyword evidence="3" id="KW-1185">Reference proteome</keyword>
<name>A0A7T7CAX5_9BACI</name>
<dbReference type="KEGG" id="scia:HUG15_06670"/>
<dbReference type="AlphaFoldDB" id="A0A7T7CAX5"/>
<gene>
    <name evidence="2" type="ORF">HUG15_06670</name>
</gene>
<evidence type="ECO:0000313" key="2">
    <source>
        <dbReference type="EMBL" id="QQK75303.1"/>
    </source>
</evidence>
<keyword evidence="1" id="KW-0812">Transmembrane</keyword>
<reference evidence="2 3" key="1">
    <citation type="submission" date="2020-06" db="EMBL/GenBank/DDBJ databases">
        <title>Genomic analysis of Salicibibacter sp. NKC5-3.</title>
        <authorList>
            <person name="Oh Y.J."/>
        </authorList>
    </citation>
    <scope>NUCLEOTIDE SEQUENCE [LARGE SCALE GENOMIC DNA]</scope>
    <source>
        <strain evidence="2 3">NKC5-3</strain>
    </source>
</reference>
<keyword evidence="1" id="KW-0472">Membrane</keyword>
<evidence type="ECO:0000313" key="3">
    <source>
        <dbReference type="Proteomes" id="UP000595823"/>
    </source>
</evidence>
<dbReference type="Proteomes" id="UP000595823">
    <property type="component" value="Chromosome"/>
</dbReference>
<sequence length="131" mass="15346">MVAVEEGSVRTQTIKEIHQKRLKRRLRTFAFFFSIIVLTIFFSLNYIGDLTRQQTLETNIQAETDWPVFLYEYIGSGSNNSWGGNPNFYLAHNGQDYYLLHVQQDNRTVEQVTPLPDRRTFAVVYDNYGIE</sequence>
<organism evidence="2 3">
    <name type="scientific">Salicibibacter cibarius</name>
    <dbReference type="NCBI Taxonomy" id="2743000"/>
    <lineage>
        <taxon>Bacteria</taxon>
        <taxon>Bacillati</taxon>
        <taxon>Bacillota</taxon>
        <taxon>Bacilli</taxon>
        <taxon>Bacillales</taxon>
        <taxon>Bacillaceae</taxon>
        <taxon>Salicibibacter</taxon>
    </lineage>
</organism>
<protein>
    <submittedName>
        <fullName evidence="2">Uncharacterized protein</fullName>
    </submittedName>
</protein>
<dbReference type="EMBL" id="CP054705">
    <property type="protein sequence ID" value="QQK75303.1"/>
    <property type="molecule type" value="Genomic_DNA"/>
</dbReference>
<accession>A0A7T7CAX5</accession>
<proteinExistence type="predicted"/>